<keyword evidence="1" id="KW-0812">Transmembrane</keyword>
<keyword evidence="1" id="KW-0472">Membrane</keyword>
<reference evidence="2 3" key="1">
    <citation type="journal article" date="2015" name="PLoS ONE">
        <title>Genome Sequence of Bacillus endophyticus and Analysis of Its Companion Mechanism in the Ketogulonigenium vulgare-Bacillus Strain Consortium.</title>
        <authorList>
            <person name="Jia N."/>
            <person name="Du J."/>
            <person name="Ding M.Z."/>
            <person name="Gao F."/>
            <person name="Yuan Y.J."/>
        </authorList>
    </citation>
    <scope>NUCLEOTIDE SEQUENCE [LARGE SCALE GENOMIC DNA]</scope>
    <source>
        <strain evidence="2 3">Hbe603</strain>
    </source>
</reference>
<reference evidence="3" key="2">
    <citation type="submission" date="2015-06" db="EMBL/GenBank/DDBJ databases">
        <title>Genome Sequence of Bacillus endophyticus and Analysis of its Companion Mechanism in the Ketogulonigenium vulgare-Bacillus strain Consortium.</title>
        <authorList>
            <person name="Jia N."/>
            <person name="Du J."/>
            <person name="Ding M.-Z."/>
            <person name="Gao F."/>
            <person name="Yuan Y.-J."/>
        </authorList>
    </citation>
    <scope>NUCLEOTIDE SEQUENCE [LARGE SCALE GENOMIC DNA]</scope>
    <source>
        <strain evidence="3">Hbe603</strain>
    </source>
</reference>
<proteinExistence type="predicted"/>
<feature type="transmembrane region" description="Helical" evidence="1">
    <location>
        <begin position="65"/>
        <end position="87"/>
    </location>
</feature>
<dbReference type="InterPro" id="IPR010718">
    <property type="entry name" value="DUF1294"/>
</dbReference>
<dbReference type="PATRIC" id="fig|135735.6.peg.4456"/>
<dbReference type="AlphaFoldDB" id="A0A0H4L358"/>
<dbReference type="PIRSF" id="PIRSF002599">
    <property type="entry name" value="Cold_shock_A"/>
    <property type="match status" value="1"/>
</dbReference>
<dbReference type="EMBL" id="CP011974">
    <property type="protein sequence ID" value="AKO95183.1"/>
    <property type="molecule type" value="Genomic_DNA"/>
</dbReference>
<dbReference type="Pfam" id="PF06961">
    <property type="entry name" value="DUF1294"/>
    <property type="match status" value="1"/>
</dbReference>
<keyword evidence="1" id="KW-1133">Transmembrane helix</keyword>
<evidence type="ECO:0000313" key="3">
    <source>
        <dbReference type="Proteomes" id="UP000036202"/>
    </source>
</evidence>
<accession>A0A0H4L358</accession>
<dbReference type="KEGG" id="beo:BEH_21055"/>
<organism evidence="2 3">
    <name type="scientific">Priestia filamentosa</name>
    <dbReference type="NCBI Taxonomy" id="1402861"/>
    <lineage>
        <taxon>Bacteria</taxon>
        <taxon>Bacillati</taxon>
        <taxon>Bacillota</taxon>
        <taxon>Bacilli</taxon>
        <taxon>Bacillales</taxon>
        <taxon>Bacillaceae</taxon>
        <taxon>Priestia</taxon>
    </lineage>
</organism>
<evidence type="ECO:0000256" key="1">
    <source>
        <dbReference type="SAM" id="Phobius"/>
    </source>
</evidence>
<dbReference type="GO" id="GO:0003676">
    <property type="term" value="F:nucleic acid binding"/>
    <property type="evidence" value="ECO:0007669"/>
    <property type="project" value="InterPro"/>
</dbReference>
<dbReference type="Proteomes" id="UP000036202">
    <property type="component" value="Chromosome"/>
</dbReference>
<feature type="transmembrane region" description="Helical" evidence="1">
    <location>
        <begin position="41"/>
        <end position="59"/>
    </location>
</feature>
<name>A0A0H4L358_9BACI</name>
<dbReference type="InterPro" id="IPR012156">
    <property type="entry name" value="Cold_shock_CspA"/>
</dbReference>
<protein>
    <recommendedName>
        <fullName evidence="4">DUF1294 domain-containing protein</fullName>
    </recommendedName>
</protein>
<keyword evidence="3" id="KW-1185">Reference proteome</keyword>
<feature type="transmembrane region" description="Helical" evidence="1">
    <location>
        <begin position="6"/>
        <end position="21"/>
    </location>
</feature>
<evidence type="ECO:0000313" key="2">
    <source>
        <dbReference type="EMBL" id="AKO95183.1"/>
    </source>
</evidence>
<evidence type="ECO:0008006" key="4">
    <source>
        <dbReference type="Google" id="ProtNLM"/>
    </source>
</evidence>
<gene>
    <name evidence="2" type="ORF">BEH_21055</name>
</gene>
<sequence>MKELYMVIYYVIVNIIGLLIMREDKKRAQQHAWRISEKTLFLIALLGGALGETIGMYTYRHKTKHPSFTVGFPLFMLLHIAFIYIILK</sequence>